<gene>
    <name evidence="2" type="ORF">JFN88_13610</name>
</gene>
<evidence type="ECO:0000313" key="3">
    <source>
        <dbReference type="Proteomes" id="UP000640274"/>
    </source>
</evidence>
<protein>
    <submittedName>
        <fullName evidence="2">Metal-dependent hydrolase</fullName>
    </submittedName>
</protein>
<dbReference type="Proteomes" id="UP000640274">
    <property type="component" value="Unassembled WGS sequence"/>
</dbReference>
<evidence type="ECO:0000256" key="1">
    <source>
        <dbReference type="SAM" id="Phobius"/>
    </source>
</evidence>
<evidence type="ECO:0000313" key="2">
    <source>
        <dbReference type="EMBL" id="MBJ6362308.1"/>
    </source>
</evidence>
<keyword evidence="1" id="KW-0812">Transmembrane</keyword>
<dbReference type="PANTHER" id="PTHR40031:SF1">
    <property type="entry name" value="MEMBRANE-BOUND METAL-DEPENDENT HYDROLASE"/>
    <property type="match status" value="1"/>
</dbReference>
<dbReference type="PANTHER" id="PTHR40031">
    <property type="entry name" value="HYPOTHETICAL MEMBRANE SPANNING PROTEIN"/>
    <property type="match status" value="1"/>
</dbReference>
<keyword evidence="3" id="KW-1185">Reference proteome</keyword>
<dbReference type="RefSeq" id="WP_199019830.1">
    <property type="nucleotide sequence ID" value="NZ_JAELUP010000065.1"/>
</dbReference>
<proteinExistence type="predicted"/>
<name>A0A934J8N1_9BACL</name>
<feature type="transmembrane region" description="Helical" evidence="1">
    <location>
        <begin position="128"/>
        <end position="155"/>
    </location>
</feature>
<keyword evidence="1" id="KW-0472">Membrane</keyword>
<dbReference type="InterPro" id="IPR053170">
    <property type="entry name" value="Transcription_regulator"/>
</dbReference>
<keyword evidence="1" id="KW-1133">Transmembrane helix</keyword>
<keyword evidence="2" id="KW-0378">Hydrolase</keyword>
<dbReference type="AlphaFoldDB" id="A0A934J8N1"/>
<sequence>MDSGTHLVVGLGLGGLATVDPVVAGDPIVFTAVMAGTIIGSQAPDLDGLLRIKSNAAYIKNHRGITHSIPAIAIWTVLITVILQLLYKGALPWLHVLGWVLLAVVLHVVTDLFNAYGTQAMRPFSEKWISWNIIHIFDPVIFASHAIALLLWAIVGADPQIVFPLLYTGLVIYYIWRTSARRMLMAELPKLDPEHQSGESYILIPTISLQRWNLIKVLQDSSFAIGEVTKGKLRWLDYARCSSHPAVHQSKSDSSVQAFLYLTAFACAEVKEHPWGFEVRWADVRYRHRQQYPFMATLLMDKDYKTLGSYVGWLSDERLEKRLRMNTY</sequence>
<dbReference type="InterPro" id="IPR007404">
    <property type="entry name" value="YdjM-like"/>
</dbReference>
<comment type="caution">
    <text evidence="2">The sequence shown here is derived from an EMBL/GenBank/DDBJ whole genome shotgun (WGS) entry which is preliminary data.</text>
</comment>
<feature type="transmembrane region" description="Helical" evidence="1">
    <location>
        <begin position="161"/>
        <end position="176"/>
    </location>
</feature>
<dbReference type="GO" id="GO:0016787">
    <property type="term" value="F:hydrolase activity"/>
    <property type="evidence" value="ECO:0007669"/>
    <property type="project" value="UniProtKB-KW"/>
</dbReference>
<dbReference type="Pfam" id="PF04307">
    <property type="entry name" value="YdjM"/>
    <property type="match status" value="1"/>
</dbReference>
<reference evidence="2" key="1">
    <citation type="submission" date="2020-12" db="EMBL/GenBank/DDBJ databases">
        <authorList>
            <person name="Huq M.A."/>
        </authorList>
    </citation>
    <scope>NUCLEOTIDE SEQUENCE</scope>
    <source>
        <strain evidence="2">MAHUQ-46</strain>
    </source>
</reference>
<feature type="transmembrane region" description="Helical" evidence="1">
    <location>
        <begin position="69"/>
        <end position="87"/>
    </location>
</feature>
<organism evidence="2 3">
    <name type="scientific">Paenibacillus roseus</name>
    <dbReference type="NCBI Taxonomy" id="2798579"/>
    <lineage>
        <taxon>Bacteria</taxon>
        <taxon>Bacillati</taxon>
        <taxon>Bacillota</taxon>
        <taxon>Bacilli</taxon>
        <taxon>Bacillales</taxon>
        <taxon>Paenibacillaceae</taxon>
        <taxon>Paenibacillus</taxon>
    </lineage>
</organism>
<dbReference type="EMBL" id="JAELUP010000065">
    <property type="protein sequence ID" value="MBJ6362308.1"/>
    <property type="molecule type" value="Genomic_DNA"/>
</dbReference>
<accession>A0A934J8N1</accession>
<feature type="transmembrane region" description="Helical" evidence="1">
    <location>
        <begin position="93"/>
        <end position="116"/>
    </location>
</feature>